<feature type="compositionally biased region" description="Low complexity" evidence="1">
    <location>
        <begin position="222"/>
        <end position="231"/>
    </location>
</feature>
<evidence type="ECO:0000259" key="3">
    <source>
        <dbReference type="PROSITE" id="PS50125"/>
    </source>
</evidence>
<dbReference type="AlphaFoldDB" id="A0A212JEC6"/>
<feature type="transmembrane region" description="Helical" evidence="2">
    <location>
        <begin position="161"/>
        <end position="183"/>
    </location>
</feature>
<reference evidence="4" key="1">
    <citation type="submission" date="2016-04" db="EMBL/GenBank/DDBJ databases">
        <authorList>
            <person name="Evans L.H."/>
            <person name="Alamgir A."/>
            <person name="Owens N."/>
            <person name="Weber N.D."/>
            <person name="Virtaneva K."/>
            <person name="Barbian K."/>
            <person name="Babar A."/>
            <person name="Rosenke K."/>
        </authorList>
    </citation>
    <scope>NUCLEOTIDE SEQUENCE</scope>
    <source>
        <strain evidence="4">86</strain>
    </source>
</reference>
<feature type="region of interest" description="Disordered" evidence="1">
    <location>
        <begin position="193"/>
        <end position="304"/>
    </location>
</feature>
<dbReference type="InterPro" id="IPR001054">
    <property type="entry name" value="A/G_cyclase"/>
</dbReference>
<protein>
    <submittedName>
        <fullName evidence="4">Putative adenylate cyclase protein</fullName>
    </submittedName>
</protein>
<dbReference type="PANTHER" id="PTHR43081:SF19">
    <property type="entry name" value="PH-SENSITIVE ADENYLATE CYCLASE RV1264"/>
    <property type="match status" value="1"/>
</dbReference>
<name>A0A212JEC6_9PROT</name>
<dbReference type="EMBL" id="FLUO01000001">
    <property type="protein sequence ID" value="SBV97803.1"/>
    <property type="molecule type" value="Genomic_DNA"/>
</dbReference>
<dbReference type="GO" id="GO:0006171">
    <property type="term" value="P:cAMP biosynthetic process"/>
    <property type="evidence" value="ECO:0007669"/>
    <property type="project" value="TreeGrafter"/>
</dbReference>
<sequence>MMAGISKLVAYELYTLEHAGWTLHARFTSAEVDDALAEAKTIETTLQRATKLVRETYYPDDNHTDEAVVRISPNIAEYKRRLAAMRQQRPVRVGGGGGGGGREDLTFEDAPSEPLAELGTPQILARMTMLVLSALVVSAAVTGVIALLLRTELIASRIPQSAAPQILFATFILVFLLSALPLVSRYIPALTGNSGHEDEPQHDSQAFLHMPGTPPPAPAPETAPASDAPPALFKDDPGLLARETPEETAATDAEETRRAEEAARAEEARKAEKRKKAEEEKKRAEEKKKAEEKAAEEPPPETVETPPEIAAIAALERQRIAMMHFLTGVLTVLKDVCPQLDAYNKFGLNLIMAGACVELGRREGLREKDVLALTAEAVTMLGSKPALTEAFCRKIDVYADEPRYAEMILQGSRALADFASGGSPFEAVAAAMAAWNRPGDRITGSNIVTILFTDMVGSTKLTQSVGDDAAQNTVRQHNAIVRAALAEHQGIEVKHTGDGIMASFAAPTQAIEAAAAIQRAVRDHNRSRPEQAFHLRIGINAGEPIVEDDDLFGTAVQLAARVCAEAEADGVMVGNVVRELVAGKGYPMRALPPRVLRGIAEPQVLHVVDWDAIGAPAGVATPTQASDVPAESPQSPAP</sequence>
<feature type="region of interest" description="Disordered" evidence="1">
    <location>
        <begin position="618"/>
        <end position="638"/>
    </location>
</feature>
<feature type="compositionally biased region" description="Basic and acidic residues" evidence="1">
    <location>
        <begin position="254"/>
        <end position="296"/>
    </location>
</feature>
<organism evidence="4">
    <name type="scientific">uncultured Alphaproteobacteria bacterium</name>
    <dbReference type="NCBI Taxonomy" id="91750"/>
    <lineage>
        <taxon>Bacteria</taxon>
        <taxon>Pseudomonadati</taxon>
        <taxon>Pseudomonadota</taxon>
        <taxon>Alphaproteobacteria</taxon>
        <taxon>environmental samples</taxon>
    </lineage>
</organism>
<dbReference type="Gene3D" id="3.30.70.1230">
    <property type="entry name" value="Nucleotide cyclase"/>
    <property type="match status" value="1"/>
</dbReference>
<evidence type="ECO:0000256" key="1">
    <source>
        <dbReference type="SAM" id="MobiDB-lite"/>
    </source>
</evidence>
<keyword evidence="2" id="KW-1133">Transmembrane helix</keyword>
<feature type="transmembrane region" description="Helical" evidence="2">
    <location>
        <begin position="127"/>
        <end position="149"/>
    </location>
</feature>
<dbReference type="CDD" id="cd07302">
    <property type="entry name" value="CHD"/>
    <property type="match status" value="1"/>
</dbReference>
<dbReference type="GO" id="GO:0004016">
    <property type="term" value="F:adenylate cyclase activity"/>
    <property type="evidence" value="ECO:0007669"/>
    <property type="project" value="UniProtKB-ARBA"/>
</dbReference>
<feature type="domain" description="Guanylate cyclase" evidence="3">
    <location>
        <begin position="449"/>
        <end position="563"/>
    </location>
</feature>
<proteinExistence type="predicted"/>
<gene>
    <name evidence="4" type="ORF">KL86APRO_10932</name>
</gene>
<dbReference type="InterPro" id="IPR050697">
    <property type="entry name" value="Adenylyl/Guanylyl_Cyclase_3/4"/>
</dbReference>
<evidence type="ECO:0000313" key="4">
    <source>
        <dbReference type="EMBL" id="SBV97803.1"/>
    </source>
</evidence>
<dbReference type="SUPFAM" id="SSF55073">
    <property type="entry name" value="Nucleotide cyclase"/>
    <property type="match status" value="1"/>
</dbReference>
<keyword evidence="2" id="KW-0472">Membrane</keyword>
<dbReference type="InterPro" id="IPR029787">
    <property type="entry name" value="Nucleotide_cyclase"/>
</dbReference>
<dbReference type="SMART" id="SM00044">
    <property type="entry name" value="CYCc"/>
    <property type="match status" value="1"/>
</dbReference>
<dbReference type="PANTHER" id="PTHR43081">
    <property type="entry name" value="ADENYLATE CYCLASE, TERMINAL-DIFFERENTIATION SPECIFIC-RELATED"/>
    <property type="match status" value="1"/>
</dbReference>
<accession>A0A212JEC6</accession>
<evidence type="ECO:0000256" key="2">
    <source>
        <dbReference type="SAM" id="Phobius"/>
    </source>
</evidence>
<keyword evidence="2" id="KW-0812">Transmembrane</keyword>
<dbReference type="Pfam" id="PF00211">
    <property type="entry name" value="Guanylate_cyc"/>
    <property type="match status" value="1"/>
</dbReference>
<dbReference type="GO" id="GO:0035556">
    <property type="term" value="P:intracellular signal transduction"/>
    <property type="evidence" value="ECO:0007669"/>
    <property type="project" value="InterPro"/>
</dbReference>
<feature type="compositionally biased region" description="Pro residues" evidence="1">
    <location>
        <begin position="212"/>
        <end position="221"/>
    </location>
</feature>
<dbReference type="PROSITE" id="PS50125">
    <property type="entry name" value="GUANYLATE_CYCLASE_2"/>
    <property type="match status" value="1"/>
</dbReference>